<dbReference type="PANTHER" id="PTHR35779:SF2">
    <property type="entry name" value="PROTEIN DFG16"/>
    <property type="match status" value="1"/>
</dbReference>
<feature type="region of interest" description="Disordered" evidence="5">
    <location>
        <begin position="498"/>
        <end position="520"/>
    </location>
</feature>
<dbReference type="FunCoup" id="C5DH90">
    <property type="interactions" value="25"/>
</dbReference>
<feature type="transmembrane region" description="Helical" evidence="6">
    <location>
        <begin position="323"/>
        <end position="343"/>
    </location>
</feature>
<sequence length="561" mass="64087">MLSSRHVRIAWARCGSLQLLTHLSRAHPRCCTPRTPLSPPPPPHSRLSRAMLRYAEDNTEGYQDGLETLLNLLRIEMGSDRWANCSVRMLNSGNLLLRNASTGQMCNRSSSSPSFFVWCADNSTLEYKALVDVLRNHTLPTFGVQIEKDGFSAGCLMASFILCIVCAGSWMLLLVLLLLPANNHNHRKKMVYLGVVYQAIWHTVILDRSMDTVFEEQYMGNYQNAGALYDNVMTSTLYSVMLFFATVISNLNWLDIVYYMFHNYRKTNSSWVPRLFNNRNKRIIAVGVALTCAQAVLKAVKLWGARRYVGTVDVVLRSVDFTIYTLFSLSVAYYVWHDFGFTLEPQKQQRARSWRALFVFIWNDYHETVLLLFYNAVVMASLYMCTILIMTMPRHVFTWMQSLISFLNVLVTVNTWGLIGVLERRERTLSKETVLGRKINNRDKFFVDPKVDYDHGDGLVVSDDLGLAPDAATVQNSVHRRFGLDPVLRPAKVLRSKLAAKRRRGENASRSRHEGSTFEIQSMRHSIGERRASADQDWAQGGDNESAETLLTRNYIYDHDG</sequence>
<evidence type="ECO:0000256" key="4">
    <source>
        <dbReference type="ARBA" id="ARBA00023136"/>
    </source>
</evidence>
<evidence type="ECO:0000256" key="2">
    <source>
        <dbReference type="ARBA" id="ARBA00022692"/>
    </source>
</evidence>
<protein>
    <submittedName>
        <fullName evidence="7">KLTH0E02310p</fullName>
    </submittedName>
</protein>
<evidence type="ECO:0000256" key="1">
    <source>
        <dbReference type="ARBA" id="ARBA00004141"/>
    </source>
</evidence>
<feature type="transmembrane region" description="Helical" evidence="6">
    <location>
        <begin position="403"/>
        <end position="422"/>
    </location>
</feature>
<dbReference type="STRING" id="559295.C5DH90"/>
<feature type="transmembrane region" description="Helical" evidence="6">
    <location>
        <begin position="191"/>
        <end position="210"/>
    </location>
</feature>
<keyword evidence="3 6" id="KW-1133">Transmembrane helix</keyword>
<evidence type="ECO:0000256" key="6">
    <source>
        <dbReference type="SAM" id="Phobius"/>
    </source>
</evidence>
<keyword evidence="8" id="KW-1185">Reference proteome</keyword>
<name>C5DH90_LACTC</name>
<feature type="transmembrane region" description="Helical" evidence="6">
    <location>
        <begin position="282"/>
        <end position="303"/>
    </location>
</feature>
<evidence type="ECO:0000256" key="5">
    <source>
        <dbReference type="SAM" id="MobiDB-lite"/>
    </source>
</evidence>
<feature type="transmembrane region" description="Helical" evidence="6">
    <location>
        <begin position="237"/>
        <end position="261"/>
    </location>
</feature>
<dbReference type="PANTHER" id="PTHR35779">
    <property type="entry name" value="PH-RESPONSE REGULATOR PROTEIN PALH/RIM21"/>
    <property type="match status" value="1"/>
</dbReference>
<dbReference type="GO" id="GO:0005886">
    <property type="term" value="C:plasma membrane"/>
    <property type="evidence" value="ECO:0007669"/>
    <property type="project" value="TreeGrafter"/>
</dbReference>
<feature type="transmembrane region" description="Helical" evidence="6">
    <location>
        <begin position="156"/>
        <end position="179"/>
    </location>
</feature>
<dbReference type="Proteomes" id="UP000002036">
    <property type="component" value="Chromosome E"/>
</dbReference>
<dbReference type="AlphaFoldDB" id="C5DH90"/>
<comment type="subcellular location">
    <subcellularLocation>
        <location evidence="1">Membrane</location>
        <topology evidence="1">Multi-pass membrane protein</topology>
    </subcellularLocation>
</comment>
<keyword evidence="2 6" id="KW-0812">Transmembrane</keyword>
<dbReference type="Pfam" id="PF08733">
    <property type="entry name" value="PalH"/>
    <property type="match status" value="1"/>
</dbReference>
<dbReference type="GO" id="GO:0071467">
    <property type="term" value="P:cellular response to pH"/>
    <property type="evidence" value="ECO:0007669"/>
    <property type="project" value="TreeGrafter"/>
</dbReference>
<dbReference type="RefSeq" id="XP_002553588.1">
    <property type="nucleotide sequence ID" value="XM_002553542.1"/>
</dbReference>
<dbReference type="OrthoDB" id="4033945at2759"/>
<proteinExistence type="predicted"/>
<dbReference type="InParanoid" id="C5DH90"/>
<gene>
    <name evidence="7" type="ordered locus">KLTH0E02310g</name>
</gene>
<feature type="compositionally biased region" description="Basic and acidic residues" evidence="5">
    <location>
        <begin position="505"/>
        <end position="516"/>
    </location>
</feature>
<dbReference type="HOGENOM" id="CLU_031414_1_0_1"/>
<evidence type="ECO:0000313" key="8">
    <source>
        <dbReference type="Proteomes" id="UP000002036"/>
    </source>
</evidence>
<dbReference type="InterPro" id="IPR014844">
    <property type="entry name" value="PalH"/>
</dbReference>
<reference evidence="7 8" key="1">
    <citation type="journal article" date="2009" name="Genome Res.">
        <title>Comparative genomics of protoploid Saccharomycetaceae.</title>
        <authorList>
            <consortium name="The Genolevures Consortium"/>
            <person name="Souciet J.-L."/>
            <person name="Dujon B."/>
            <person name="Gaillardin C."/>
            <person name="Johnston M."/>
            <person name="Baret P.V."/>
            <person name="Cliften P."/>
            <person name="Sherman D.J."/>
            <person name="Weissenbach J."/>
            <person name="Westhof E."/>
            <person name="Wincker P."/>
            <person name="Jubin C."/>
            <person name="Poulain J."/>
            <person name="Barbe V."/>
            <person name="Segurens B."/>
            <person name="Artiguenave F."/>
            <person name="Anthouard V."/>
            <person name="Vacherie B."/>
            <person name="Val M.-E."/>
            <person name="Fulton R.S."/>
            <person name="Minx P."/>
            <person name="Wilson R."/>
            <person name="Durrens P."/>
            <person name="Jean G."/>
            <person name="Marck C."/>
            <person name="Martin T."/>
            <person name="Nikolski M."/>
            <person name="Rolland T."/>
            <person name="Seret M.-L."/>
            <person name="Casaregola S."/>
            <person name="Despons L."/>
            <person name="Fairhead C."/>
            <person name="Fischer G."/>
            <person name="Lafontaine I."/>
            <person name="Leh V."/>
            <person name="Lemaire M."/>
            <person name="de Montigny J."/>
            <person name="Neuveglise C."/>
            <person name="Thierry A."/>
            <person name="Blanc-Lenfle I."/>
            <person name="Bleykasten C."/>
            <person name="Diffels J."/>
            <person name="Fritsch E."/>
            <person name="Frangeul L."/>
            <person name="Goeffon A."/>
            <person name="Jauniaux N."/>
            <person name="Kachouri-Lafond R."/>
            <person name="Payen C."/>
            <person name="Potier S."/>
            <person name="Pribylova L."/>
            <person name="Ozanne C."/>
            <person name="Richard G.-F."/>
            <person name="Sacerdot C."/>
            <person name="Straub M.-L."/>
            <person name="Talla E."/>
        </authorList>
    </citation>
    <scope>NUCLEOTIDE SEQUENCE [LARGE SCALE GENOMIC DNA]</scope>
    <source>
        <strain evidence="8">ATCC 56472 / CBS 6340 / NRRL Y-8284</strain>
    </source>
</reference>
<dbReference type="EMBL" id="CU928169">
    <property type="protein sequence ID" value="CAR23151.1"/>
    <property type="molecule type" value="Genomic_DNA"/>
</dbReference>
<dbReference type="KEGG" id="lth:KLTH0E02310g"/>
<dbReference type="GeneID" id="8291729"/>
<evidence type="ECO:0000256" key="3">
    <source>
        <dbReference type="ARBA" id="ARBA00022989"/>
    </source>
</evidence>
<feature type="transmembrane region" description="Helical" evidence="6">
    <location>
        <begin position="369"/>
        <end position="391"/>
    </location>
</feature>
<dbReference type="OMA" id="WNDYHET"/>
<evidence type="ECO:0000313" key="7">
    <source>
        <dbReference type="EMBL" id="CAR23151.1"/>
    </source>
</evidence>
<accession>C5DH90</accession>
<dbReference type="eggNOG" id="ENOG502RJKI">
    <property type="taxonomic scope" value="Eukaryota"/>
</dbReference>
<keyword evidence="4 6" id="KW-0472">Membrane</keyword>
<organism evidence="7 8">
    <name type="scientific">Lachancea thermotolerans (strain ATCC 56472 / CBS 6340 / NRRL Y-8284)</name>
    <name type="common">Yeast</name>
    <name type="synonym">Kluyveromyces thermotolerans</name>
    <dbReference type="NCBI Taxonomy" id="559295"/>
    <lineage>
        <taxon>Eukaryota</taxon>
        <taxon>Fungi</taxon>
        <taxon>Dikarya</taxon>
        <taxon>Ascomycota</taxon>
        <taxon>Saccharomycotina</taxon>
        <taxon>Saccharomycetes</taxon>
        <taxon>Saccharomycetales</taxon>
        <taxon>Saccharomycetaceae</taxon>
        <taxon>Lachancea</taxon>
    </lineage>
</organism>